<dbReference type="AlphaFoldDB" id="A0A0E9RLN2"/>
<sequence>MNSLPTFRESLRRRKRFIKSVREKYEDAVIL</sequence>
<organism evidence="1">
    <name type="scientific">Anguilla anguilla</name>
    <name type="common">European freshwater eel</name>
    <name type="synonym">Muraena anguilla</name>
    <dbReference type="NCBI Taxonomy" id="7936"/>
    <lineage>
        <taxon>Eukaryota</taxon>
        <taxon>Metazoa</taxon>
        <taxon>Chordata</taxon>
        <taxon>Craniata</taxon>
        <taxon>Vertebrata</taxon>
        <taxon>Euteleostomi</taxon>
        <taxon>Actinopterygii</taxon>
        <taxon>Neopterygii</taxon>
        <taxon>Teleostei</taxon>
        <taxon>Anguilliformes</taxon>
        <taxon>Anguillidae</taxon>
        <taxon>Anguilla</taxon>
    </lineage>
</organism>
<reference evidence="1" key="2">
    <citation type="journal article" date="2015" name="Fish Shellfish Immunol.">
        <title>Early steps in the European eel (Anguilla anguilla)-Vibrio vulnificus interaction in the gills: Role of the RtxA13 toxin.</title>
        <authorList>
            <person name="Callol A."/>
            <person name="Pajuelo D."/>
            <person name="Ebbesson L."/>
            <person name="Teles M."/>
            <person name="MacKenzie S."/>
            <person name="Amaro C."/>
        </authorList>
    </citation>
    <scope>NUCLEOTIDE SEQUENCE</scope>
</reference>
<evidence type="ECO:0000313" key="1">
    <source>
        <dbReference type="EMBL" id="JAH29233.1"/>
    </source>
</evidence>
<proteinExistence type="predicted"/>
<dbReference type="EMBL" id="GBXM01079344">
    <property type="protein sequence ID" value="JAH29233.1"/>
    <property type="molecule type" value="Transcribed_RNA"/>
</dbReference>
<reference evidence="1" key="1">
    <citation type="submission" date="2014-11" db="EMBL/GenBank/DDBJ databases">
        <authorList>
            <person name="Amaro Gonzalez C."/>
        </authorList>
    </citation>
    <scope>NUCLEOTIDE SEQUENCE</scope>
</reference>
<name>A0A0E9RLN2_ANGAN</name>
<protein>
    <submittedName>
        <fullName evidence="1">Uncharacterized protein</fullName>
    </submittedName>
</protein>
<accession>A0A0E9RLN2</accession>
<dbReference type="EMBL" id="GBXM01069103">
    <property type="protein sequence ID" value="JAH39474.1"/>
    <property type="molecule type" value="Transcribed_RNA"/>
</dbReference>